<proteinExistence type="predicted"/>
<protein>
    <submittedName>
        <fullName evidence="1">Putative ovule protein</fullName>
    </submittedName>
</protein>
<name>A0A0V0GUX5_SOLCH</name>
<accession>A0A0V0GUX5</accession>
<dbReference type="EMBL" id="GEDG01031083">
    <property type="protein sequence ID" value="JAP11577.1"/>
    <property type="molecule type" value="Transcribed_RNA"/>
</dbReference>
<organism evidence="1">
    <name type="scientific">Solanum chacoense</name>
    <name type="common">Chaco potato</name>
    <dbReference type="NCBI Taxonomy" id="4108"/>
    <lineage>
        <taxon>Eukaryota</taxon>
        <taxon>Viridiplantae</taxon>
        <taxon>Streptophyta</taxon>
        <taxon>Embryophyta</taxon>
        <taxon>Tracheophyta</taxon>
        <taxon>Spermatophyta</taxon>
        <taxon>Magnoliopsida</taxon>
        <taxon>eudicotyledons</taxon>
        <taxon>Gunneridae</taxon>
        <taxon>Pentapetalae</taxon>
        <taxon>asterids</taxon>
        <taxon>lamiids</taxon>
        <taxon>Solanales</taxon>
        <taxon>Solanaceae</taxon>
        <taxon>Solanoideae</taxon>
        <taxon>Solaneae</taxon>
        <taxon>Solanum</taxon>
    </lineage>
</organism>
<evidence type="ECO:0000313" key="1">
    <source>
        <dbReference type="EMBL" id="JAP11577.1"/>
    </source>
</evidence>
<sequence length="65" mass="7465">MNKVTKQRTCSKANSSGPWFLNIEYVSTCWRGKFFSVLLNLFGSSSSYLYCDIVLSISHYVSSRR</sequence>
<reference evidence="1" key="1">
    <citation type="submission" date="2015-12" db="EMBL/GenBank/DDBJ databases">
        <title>Gene expression during late stages of embryo sac development: a critical building block for successful pollen-pistil interactions.</title>
        <authorList>
            <person name="Liu Y."/>
            <person name="Joly V."/>
            <person name="Sabar M."/>
            <person name="Matton D.P."/>
        </authorList>
    </citation>
    <scope>NUCLEOTIDE SEQUENCE</scope>
</reference>
<dbReference type="AlphaFoldDB" id="A0A0V0GUX5"/>